<evidence type="ECO:0000256" key="2">
    <source>
        <dbReference type="ARBA" id="ARBA00010792"/>
    </source>
</evidence>
<feature type="transmembrane region" description="Helical" evidence="7">
    <location>
        <begin position="59"/>
        <end position="81"/>
    </location>
</feature>
<dbReference type="RefSeq" id="WP_244925282.1">
    <property type="nucleotide sequence ID" value="NZ_CP033325.1"/>
</dbReference>
<keyword evidence="4 7" id="KW-0812">Transmembrane</keyword>
<keyword evidence="5 7" id="KW-1133">Transmembrane helix</keyword>
<evidence type="ECO:0000313" key="11">
    <source>
        <dbReference type="Proteomes" id="UP001595955"/>
    </source>
</evidence>
<comment type="similarity">
    <text evidence="2 7">Belongs to the DedA family.</text>
</comment>
<evidence type="ECO:0000313" key="10">
    <source>
        <dbReference type="EMBL" id="MFC4554374.1"/>
    </source>
</evidence>
<dbReference type="InterPro" id="IPR032816">
    <property type="entry name" value="VTT_dom"/>
</dbReference>
<evidence type="ECO:0000256" key="6">
    <source>
        <dbReference type="ARBA" id="ARBA00023136"/>
    </source>
</evidence>
<keyword evidence="3 7" id="KW-1003">Cell membrane</keyword>
<feature type="domain" description="VTT" evidence="9">
    <location>
        <begin position="38"/>
        <end position="162"/>
    </location>
</feature>
<comment type="caution">
    <text evidence="10">The sequence shown here is derived from an EMBL/GenBank/DDBJ whole genome shotgun (WGS) entry which is preliminary data.</text>
</comment>
<evidence type="ECO:0000256" key="1">
    <source>
        <dbReference type="ARBA" id="ARBA00004651"/>
    </source>
</evidence>
<evidence type="ECO:0000256" key="3">
    <source>
        <dbReference type="ARBA" id="ARBA00022475"/>
    </source>
</evidence>
<evidence type="ECO:0000256" key="5">
    <source>
        <dbReference type="ARBA" id="ARBA00022989"/>
    </source>
</evidence>
<sequence>MTELMAAVEESVLGLAGSPWILLAVFVLATIDGFFPPVPSESVVIAVAVLAITGEGPSLWLLIAAAAAGAFSGDLIAFGVGTKVPIHRLRMFQGDRGQGALAWASRALATRGTVFILSARFVPVGRVAVNMTAGAVAYPRRRFIVIAAIAAVIWGGYSTLLGMGAGVFLHEHPLVAVAVGVLGGVLLGFVVDAVLKRVSRRMGRADDGAAVDGPAVEGGAPEGPPAGA</sequence>
<evidence type="ECO:0000259" key="9">
    <source>
        <dbReference type="Pfam" id="PF09335"/>
    </source>
</evidence>
<feature type="compositionally biased region" description="Low complexity" evidence="8">
    <location>
        <begin position="208"/>
        <end position="219"/>
    </location>
</feature>
<keyword evidence="6 7" id="KW-0472">Membrane</keyword>
<dbReference type="PANTHER" id="PTHR30353:SF0">
    <property type="entry name" value="TRANSMEMBRANE PROTEIN"/>
    <property type="match status" value="1"/>
</dbReference>
<feature type="transmembrane region" description="Helical" evidence="7">
    <location>
        <begin position="12"/>
        <end position="31"/>
    </location>
</feature>
<feature type="transmembrane region" description="Helical" evidence="7">
    <location>
        <begin position="143"/>
        <end position="168"/>
    </location>
</feature>
<evidence type="ECO:0000256" key="4">
    <source>
        <dbReference type="ARBA" id="ARBA00022692"/>
    </source>
</evidence>
<feature type="region of interest" description="Disordered" evidence="8">
    <location>
        <begin position="206"/>
        <end position="228"/>
    </location>
</feature>
<keyword evidence="11" id="KW-1185">Reference proteome</keyword>
<dbReference type="InterPro" id="IPR032818">
    <property type="entry name" value="DedA-like"/>
</dbReference>
<dbReference type="Pfam" id="PF09335">
    <property type="entry name" value="VTT_dom"/>
    <property type="match status" value="1"/>
</dbReference>
<name>A0ABV9D8M5_9MICO</name>
<accession>A0ABV9D8M5</accession>
<comment type="subcellular location">
    <subcellularLocation>
        <location evidence="1 7">Cell membrane</location>
        <topology evidence="1 7">Multi-pass membrane protein</topology>
    </subcellularLocation>
</comment>
<protein>
    <submittedName>
        <fullName evidence="10">DedA family protein</fullName>
    </submittedName>
</protein>
<dbReference type="PANTHER" id="PTHR30353">
    <property type="entry name" value="INNER MEMBRANE PROTEIN DEDA-RELATED"/>
    <property type="match status" value="1"/>
</dbReference>
<dbReference type="EMBL" id="JBHSGF010000002">
    <property type="protein sequence ID" value="MFC4554374.1"/>
    <property type="molecule type" value="Genomic_DNA"/>
</dbReference>
<dbReference type="Proteomes" id="UP001595955">
    <property type="component" value="Unassembled WGS sequence"/>
</dbReference>
<evidence type="ECO:0000256" key="7">
    <source>
        <dbReference type="RuleBase" id="RU367016"/>
    </source>
</evidence>
<organism evidence="10 11">
    <name type="scientific">Georgenia faecalis</name>
    <dbReference type="NCBI Taxonomy" id="2483799"/>
    <lineage>
        <taxon>Bacteria</taxon>
        <taxon>Bacillati</taxon>
        <taxon>Actinomycetota</taxon>
        <taxon>Actinomycetes</taxon>
        <taxon>Micrococcales</taxon>
        <taxon>Bogoriellaceae</taxon>
        <taxon>Georgenia</taxon>
    </lineage>
</organism>
<evidence type="ECO:0000256" key="8">
    <source>
        <dbReference type="SAM" id="MobiDB-lite"/>
    </source>
</evidence>
<feature type="transmembrane region" description="Helical" evidence="7">
    <location>
        <begin position="174"/>
        <end position="195"/>
    </location>
</feature>
<proteinExistence type="inferred from homology"/>
<reference evidence="11" key="1">
    <citation type="journal article" date="2019" name="Int. J. Syst. Evol. Microbiol.">
        <title>The Global Catalogue of Microorganisms (GCM) 10K type strain sequencing project: providing services to taxonomists for standard genome sequencing and annotation.</title>
        <authorList>
            <consortium name="The Broad Institute Genomics Platform"/>
            <consortium name="The Broad Institute Genome Sequencing Center for Infectious Disease"/>
            <person name="Wu L."/>
            <person name="Ma J."/>
        </authorList>
    </citation>
    <scope>NUCLEOTIDE SEQUENCE [LARGE SCALE GENOMIC DNA]</scope>
    <source>
        <strain evidence="11">JCM 3369</strain>
    </source>
</reference>
<gene>
    <name evidence="10" type="ORF">ACFO3F_03850</name>
</gene>